<evidence type="ECO:0000313" key="4">
    <source>
        <dbReference type="EMBL" id="CAB4197234.1"/>
    </source>
</evidence>
<evidence type="ECO:0000313" key="3">
    <source>
        <dbReference type="EMBL" id="CAB4183251.1"/>
    </source>
</evidence>
<accession>A0A6J7X940</accession>
<gene>
    <name evidence="3" type="ORF">UFOVP1082_25</name>
    <name evidence="4" type="ORF">UFOVP1322_10</name>
    <name evidence="5" type="ORF">UFOVP1434_32</name>
    <name evidence="7" type="ORF">UFOVP1529_50</name>
    <name evidence="6" type="ORF">UFOVP1593_25</name>
    <name evidence="1" type="ORF">UFOVP906_3</name>
    <name evidence="2" type="ORF">UFOVP992_29</name>
</gene>
<evidence type="ECO:0000313" key="6">
    <source>
        <dbReference type="EMBL" id="CAB4217331.1"/>
    </source>
</evidence>
<evidence type="ECO:0000313" key="2">
    <source>
        <dbReference type="EMBL" id="CAB4176426.1"/>
    </source>
</evidence>
<dbReference type="EMBL" id="LR797256">
    <property type="protein sequence ID" value="CAB4197234.1"/>
    <property type="molecule type" value="Genomic_DNA"/>
</dbReference>
<dbReference type="EMBL" id="LR796850">
    <property type="protein sequence ID" value="CAB4169787.1"/>
    <property type="molecule type" value="Genomic_DNA"/>
</dbReference>
<evidence type="ECO:0000313" key="5">
    <source>
        <dbReference type="EMBL" id="CAB4212627.1"/>
    </source>
</evidence>
<evidence type="ECO:0000313" key="7">
    <source>
        <dbReference type="EMBL" id="CAB5227398.1"/>
    </source>
</evidence>
<organism evidence="7">
    <name type="scientific">uncultured Caudovirales phage</name>
    <dbReference type="NCBI Taxonomy" id="2100421"/>
    <lineage>
        <taxon>Viruses</taxon>
        <taxon>Duplodnaviria</taxon>
        <taxon>Heunggongvirae</taxon>
        <taxon>Uroviricota</taxon>
        <taxon>Caudoviricetes</taxon>
        <taxon>Peduoviridae</taxon>
        <taxon>Maltschvirus</taxon>
        <taxon>Maltschvirus maltsch</taxon>
    </lineage>
</organism>
<dbReference type="EMBL" id="LR796936">
    <property type="protein sequence ID" value="CAB4176426.1"/>
    <property type="molecule type" value="Genomic_DNA"/>
</dbReference>
<reference evidence="7" key="1">
    <citation type="submission" date="2020-05" db="EMBL/GenBank/DDBJ databases">
        <authorList>
            <person name="Chiriac C."/>
            <person name="Salcher M."/>
            <person name="Ghai R."/>
            <person name="Kavagutti S V."/>
        </authorList>
    </citation>
    <scope>NUCLEOTIDE SEQUENCE</scope>
</reference>
<sequence>MSKVFVTQQSLTRDNNGAWRPKFDLTPAQHFGELEYIFGSGQMGLMPEAVYDAAENRLDELDYRCEEDYLLATGDMVLACQVSYLMMMRGGCRMLRWDSKLRTYSVYEMLGE</sequence>
<dbReference type="EMBL" id="LR797385">
    <property type="protein sequence ID" value="CAB4212627.1"/>
    <property type="molecule type" value="Genomic_DNA"/>
</dbReference>
<proteinExistence type="predicted"/>
<dbReference type="InterPro" id="IPR057116">
    <property type="entry name" value="Pam3_gp32"/>
</dbReference>
<dbReference type="Pfam" id="PF23992">
    <property type="entry name" value="Pam3_gp32"/>
    <property type="match status" value="1"/>
</dbReference>
<name>A0A6J7X940_9CAUD</name>
<protein>
    <submittedName>
        <fullName evidence="7">Uncharacterized protein</fullName>
    </submittedName>
</protein>
<dbReference type="EMBL" id="LR797447">
    <property type="protein sequence ID" value="CAB4217331.1"/>
    <property type="molecule type" value="Genomic_DNA"/>
</dbReference>
<evidence type="ECO:0000313" key="1">
    <source>
        <dbReference type="EMBL" id="CAB4169787.1"/>
    </source>
</evidence>
<dbReference type="EMBL" id="LR798371">
    <property type="protein sequence ID" value="CAB5227398.1"/>
    <property type="molecule type" value="Genomic_DNA"/>
</dbReference>
<dbReference type="EMBL" id="LR797035">
    <property type="protein sequence ID" value="CAB4183251.1"/>
    <property type="molecule type" value="Genomic_DNA"/>
</dbReference>